<proteinExistence type="inferred from homology"/>
<dbReference type="InterPro" id="IPR036629">
    <property type="entry name" value="YjbJ_sf"/>
</dbReference>
<feature type="compositionally biased region" description="Basic and acidic residues" evidence="2">
    <location>
        <begin position="16"/>
        <end position="25"/>
    </location>
</feature>
<protein>
    <submittedName>
        <fullName evidence="4">CsbD family protein</fullName>
    </submittedName>
</protein>
<evidence type="ECO:0000313" key="5">
    <source>
        <dbReference type="Proteomes" id="UP000196594"/>
    </source>
</evidence>
<evidence type="ECO:0000313" key="4">
    <source>
        <dbReference type="EMBL" id="OUZ39910.1"/>
    </source>
</evidence>
<feature type="domain" description="CsbD-like" evidence="3">
    <location>
        <begin position="7"/>
        <end position="57"/>
    </location>
</feature>
<keyword evidence="5" id="KW-1185">Reference proteome</keyword>
<comment type="caution">
    <text evidence="4">The sequence shown here is derived from an EMBL/GenBank/DDBJ whole genome shotgun (WGS) entry which is preliminary data.</text>
</comment>
<comment type="similarity">
    <text evidence="1">Belongs to the UPF0337 (CsbD) family.</text>
</comment>
<dbReference type="RefSeq" id="WP_008407565.1">
    <property type="nucleotide sequence ID" value="NZ_JAFBEY010000001.1"/>
</dbReference>
<dbReference type="InterPro" id="IPR008462">
    <property type="entry name" value="CsbD"/>
</dbReference>
<organism evidence="4 5">
    <name type="scientific">Solibacillus kalamii</name>
    <dbReference type="NCBI Taxonomy" id="1748298"/>
    <lineage>
        <taxon>Bacteria</taxon>
        <taxon>Bacillati</taxon>
        <taxon>Bacillota</taxon>
        <taxon>Bacilli</taxon>
        <taxon>Bacillales</taxon>
        <taxon>Caryophanaceae</taxon>
        <taxon>Solibacillus</taxon>
    </lineage>
</organism>
<dbReference type="SUPFAM" id="SSF69047">
    <property type="entry name" value="Hypothetical protein YjbJ"/>
    <property type="match status" value="1"/>
</dbReference>
<dbReference type="Gene3D" id="1.10.1470.10">
    <property type="entry name" value="YjbJ"/>
    <property type="match status" value="1"/>
</dbReference>
<evidence type="ECO:0000259" key="3">
    <source>
        <dbReference type="Pfam" id="PF05532"/>
    </source>
</evidence>
<accession>A0ABX3ZKK8</accession>
<dbReference type="Pfam" id="PF05532">
    <property type="entry name" value="CsbD"/>
    <property type="match status" value="1"/>
</dbReference>
<gene>
    <name evidence="4" type="ORF">CBM15_05215</name>
</gene>
<dbReference type="Proteomes" id="UP000196594">
    <property type="component" value="Unassembled WGS sequence"/>
</dbReference>
<feature type="compositionally biased region" description="Basic and acidic residues" evidence="2">
    <location>
        <begin position="37"/>
        <end position="50"/>
    </location>
</feature>
<dbReference type="EMBL" id="NHNT01000002">
    <property type="protein sequence ID" value="OUZ39910.1"/>
    <property type="molecule type" value="Genomic_DNA"/>
</dbReference>
<evidence type="ECO:0000256" key="2">
    <source>
        <dbReference type="SAM" id="MobiDB-lite"/>
    </source>
</evidence>
<name>A0ABX3ZKK8_9BACL</name>
<feature type="region of interest" description="Disordered" evidence="2">
    <location>
        <begin position="1"/>
        <end position="50"/>
    </location>
</feature>
<reference evidence="4 5" key="1">
    <citation type="journal article" date="2017" name="Int. J. Syst. Evol. Microbiol.">
        <title>Solibacillus kalamii sp. nov., isolated from a high-efficiency particulate arrestance filter system used in the International Space Station.</title>
        <authorList>
            <person name="Checinska Sielaff A."/>
            <person name="Kumar R.M."/>
            <person name="Pal D."/>
            <person name="Mayilraj S."/>
            <person name="Venkateswaran K."/>
        </authorList>
    </citation>
    <scope>NUCLEOTIDE SEQUENCE [LARGE SCALE GENOMIC DNA]</scope>
    <source>
        <strain evidence="4 5">ISSFR-015</strain>
    </source>
</reference>
<evidence type="ECO:0000256" key="1">
    <source>
        <dbReference type="ARBA" id="ARBA00009129"/>
    </source>
</evidence>
<sequence length="66" mass="7408">MSNGFTDKLKGAGNKIKGEVKEEIGKNTNDPSLQVEGQRDQLKGETQERVADVKDKITTKIDEYRK</sequence>